<evidence type="ECO:0000313" key="4">
    <source>
        <dbReference type="Proteomes" id="UP001500067"/>
    </source>
</evidence>
<name>A0ABP8N190_9BACT</name>
<feature type="modified residue" description="4-aspartylphosphate" evidence="1">
    <location>
        <position position="64"/>
    </location>
</feature>
<organism evidence="3 4">
    <name type="scientific">Nemorincola caseinilytica</name>
    <dbReference type="NCBI Taxonomy" id="2054315"/>
    <lineage>
        <taxon>Bacteria</taxon>
        <taxon>Pseudomonadati</taxon>
        <taxon>Bacteroidota</taxon>
        <taxon>Chitinophagia</taxon>
        <taxon>Chitinophagales</taxon>
        <taxon>Chitinophagaceae</taxon>
        <taxon>Nemorincola</taxon>
    </lineage>
</organism>
<dbReference type="Gene3D" id="3.40.50.2300">
    <property type="match status" value="1"/>
</dbReference>
<dbReference type="Pfam" id="PF00072">
    <property type="entry name" value="Response_reg"/>
    <property type="match status" value="1"/>
</dbReference>
<gene>
    <name evidence="3" type="ORF">GCM10023093_00730</name>
</gene>
<dbReference type="InterPro" id="IPR001789">
    <property type="entry name" value="Sig_transdc_resp-reg_receiver"/>
</dbReference>
<keyword evidence="1" id="KW-0597">Phosphoprotein</keyword>
<dbReference type="SMART" id="SM00448">
    <property type="entry name" value="REC"/>
    <property type="match status" value="1"/>
</dbReference>
<evidence type="ECO:0000256" key="1">
    <source>
        <dbReference type="PROSITE-ProRule" id="PRU00169"/>
    </source>
</evidence>
<dbReference type="EMBL" id="BAABFA010000001">
    <property type="protein sequence ID" value="GAA4459562.1"/>
    <property type="molecule type" value="Genomic_DNA"/>
</dbReference>
<dbReference type="InterPro" id="IPR011006">
    <property type="entry name" value="CheY-like_superfamily"/>
</dbReference>
<evidence type="ECO:0000313" key="3">
    <source>
        <dbReference type="EMBL" id="GAA4459562.1"/>
    </source>
</evidence>
<dbReference type="SUPFAM" id="SSF52172">
    <property type="entry name" value="CheY-like"/>
    <property type="match status" value="1"/>
</dbReference>
<comment type="caution">
    <text evidence="3">The sequence shown here is derived from an EMBL/GenBank/DDBJ whole genome shotgun (WGS) entry which is preliminary data.</text>
</comment>
<protein>
    <recommendedName>
        <fullName evidence="2">Response regulatory domain-containing protein</fullName>
    </recommendedName>
</protein>
<accession>A0ABP8N190</accession>
<feature type="domain" description="Response regulatory" evidence="2">
    <location>
        <begin position="6"/>
        <end position="134"/>
    </location>
</feature>
<proteinExistence type="predicted"/>
<dbReference type="Proteomes" id="UP001500067">
    <property type="component" value="Unassembled WGS sequence"/>
</dbReference>
<evidence type="ECO:0000259" key="2">
    <source>
        <dbReference type="PROSITE" id="PS50110"/>
    </source>
</evidence>
<keyword evidence="4" id="KW-1185">Reference proteome</keyword>
<dbReference type="RefSeq" id="WP_345076790.1">
    <property type="nucleotide sequence ID" value="NZ_BAABFA010000001.1"/>
</dbReference>
<dbReference type="PROSITE" id="PS50110">
    <property type="entry name" value="RESPONSE_REGULATORY"/>
    <property type="match status" value="1"/>
</dbReference>
<sequence length="141" mass="16330">MSYLNNFVIIDDDKLNNKLCRTIIEKTYPNALVVDFTDPVAGFEYVAEKYSQPDNDESAILLLDIMMPVMDAWGFLARFEKLSEEARNRVRIYILSSSIDKGDMMRAQSNKHVEYYLIKPLTKESIKLIVHVLNKRYGITS</sequence>
<reference evidence="4" key="1">
    <citation type="journal article" date="2019" name="Int. J. Syst. Evol. Microbiol.">
        <title>The Global Catalogue of Microorganisms (GCM) 10K type strain sequencing project: providing services to taxonomists for standard genome sequencing and annotation.</title>
        <authorList>
            <consortium name="The Broad Institute Genomics Platform"/>
            <consortium name="The Broad Institute Genome Sequencing Center for Infectious Disease"/>
            <person name="Wu L."/>
            <person name="Ma J."/>
        </authorList>
    </citation>
    <scope>NUCLEOTIDE SEQUENCE [LARGE SCALE GENOMIC DNA]</scope>
    <source>
        <strain evidence="4">JCM 32105</strain>
    </source>
</reference>